<comment type="caution">
    <text evidence="9">The sequence shown here is derived from an EMBL/GenBank/DDBJ whole genome shotgun (WGS) entry which is preliminary data.</text>
</comment>
<dbReference type="SUPFAM" id="SSF103473">
    <property type="entry name" value="MFS general substrate transporter"/>
    <property type="match status" value="1"/>
</dbReference>
<dbReference type="InterPro" id="IPR036259">
    <property type="entry name" value="MFS_trans_sf"/>
</dbReference>
<evidence type="ECO:0000259" key="8">
    <source>
        <dbReference type="PROSITE" id="PS50850"/>
    </source>
</evidence>
<dbReference type="PRINTS" id="PR01988">
    <property type="entry name" value="EXPORTERBACE"/>
</dbReference>
<protein>
    <submittedName>
        <fullName evidence="9">MFS transporter</fullName>
    </submittedName>
</protein>
<dbReference type="InterPro" id="IPR022324">
    <property type="entry name" value="Bacilysin_exporter_BacE_put"/>
</dbReference>
<evidence type="ECO:0000256" key="2">
    <source>
        <dbReference type="ARBA" id="ARBA00022475"/>
    </source>
</evidence>
<dbReference type="InterPro" id="IPR011701">
    <property type="entry name" value="MFS"/>
</dbReference>
<comment type="subcellular location">
    <subcellularLocation>
        <location evidence="1">Cell membrane</location>
        <topology evidence="1">Multi-pass membrane protein</topology>
    </subcellularLocation>
</comment>
<dbReference type="InterPro" id="IPR020846">
    <property type="entry name" value="MFS_dom"/>
</dbReference>
<evidence type="ECO:0000256" key="6">
    <source>
        <dbReference type="SAM" id="MobiDB-lite"/>
    </source>
</evidence>
<feature type="region of interest" description="Disordered" evidence="6">
    <location>
        <begin position="396"/>
        <end position="435"/>
    </location>
</feature>
<feature type="compositionally biased region" description="Polar residues" evidence="6">
    <location>
        <begin position="401"/>
        <end position="412"/>
    </location>
</feature>
<evidence type="ECO:0000313" key="9">
    <source>
        <dbReference type="EMBL" id="MDT0529250.1"/>
    </source>
</evidence>
<gene>
    <name evidence="9" type="ORF">RM555_09625</name>
</gene>
<accession>A0ABU2WUK7</accession>
<sequence>MRVLRERDFRLLLGGRITSQLGNQITVVALAFGVLDLTGSASDLGLVLAVEAFSLALFLVIGGAVADRMSRRRLMITADLVRFASQGVMAALLISGHARIWHLLLLQVVSGIASAFFIPAVSALQPETVPAEHHREANALRGLMIAAAGVVGPALGGLLVVAVGAGYALALDSLSFLLSAVLISAIRVGSAPVANSGKSVLRDVRDGWQDFRSRRWLWPVTLQSALVRMLGLAPFMVLGPLIAKDELGGPASWGLILGAISLGAFVGGFVAMSAHPRRPLIPAVAGAFLFVPMLLLLSVAASPVAIAAVAFLGGIAQSVFWTYWQTAMHENVPPETLSRISSYDWLGAYTFEPIGYALAGPASALIGAGATLVAGAGAVAVGTAATLAVPEVRRLRARSAGTENPQPTSATGGSAEPAPDPARAQGPDGEKQVSA</sequence>
<reference evidence="9" key="1">
    <citation type="submission" date="2023-09" db="EMBL/GenBank/DDBJ databases">
        <title>30 novel species of actinomycetes from the DSMZ collection.</title>
        <authorList>
            <person name="Nouioui I."/>
        </authorList>
    </citation>
    <scope>NUCLEOTIDE SEQUENCE</scope>
    <source>
        <strain evidence="9">DSM 115977</strain>
    </source>
</reference>
<dbReference type="Proteomes" id="UP001180973">
    <property type="component" value="Unassembled WGS sequence"/>
</dbReference>
<dbReference type="Pfam" id="PF07690">
    <property type="entry name" value="MFS_1"/>
    <property type="match status" value="1"/>
</dbReference>
<keyword evidence="3 7" id="KW-0812">Transmembrane</keyword>
<proteinExistence type="predicted"/>
<evidence type="ECO:0000256" key="5">
    <source>
        <dbReference type="ARBA" id="ARBA00023136"/>
    </source>
</evidence>
<feature type="transmembrane region" description="Helical" evidence="7">
    <location>
        <begin position="44"/>
        <end position="62"/>
    </location>
</feature>
<feature type="transmembrane region" description="Helical" evidence="7">
    <location>
        <begin position="365"/>
        <end position="389"/>
    </location>
</feature>
<dbReference type="PANTHER" id="PTHR23513">
    <property type="entry name" value="INTEGRAL MEMBRANE EFFLUX PROTEIN-RELATED"/>
    <property type="match status" value="1"/>
</dbReference>
<evidence type="ECO:0000256" key="4">
    <source>
        <dbReference type="ARBA" id="ARBA00022989"/>
    </source>
</evidence>
<dbReference type="PANTHER" id="PTHR23513:SF11">
    <property type="entry name" value="STAPHYLOFERRIN A TRANSPORTER"/>
    <property type="match status" value="1"/>
</dbReference>
<name>A0ABU2WUK7_9ACTN</name>
<dbReference type="CDD" id="cd06173">
    <property type="entry name" value="MFS_MefA_like"/>
    <property type="match status" value="1"/>
</dbReference>
<keyword evidence="4 7" id="KW-1133">Transmembrane helix</keyword>
<feature type="domain" description="Major facilitator superfamily (MFS) profile" evidence="8">
    <location>
        <begin position="1"/>
        <end position="393"/>
    </location>
</feature>
<evidence type="ECO:0000256" key="1">
    <source>
        <dbReference type="ARBA" id="ARBA00004651"/>
    </source>
</evidence>
<feature type="transmembrane region" description="Helical" evidence="7">
    <location>
        <begin position="145"/>
        <end position="170"/>
    </location>
</feature>
<dbReference type="Gene3D" id="1.20.1250.20">
    <property type="entry name" value="MFS general substrate transporter like domains"/>
    <property type="match status" value="1"/>
</dbReference>
<feature type="transmembrane region" description="Helical" evidence="7">
    <location>
        <begin position="251"/>
        <end position="271"/>
    </location>
</feature>
<keyword evidence="5 7" id="KW-0472">Membrane</keyword>
<evidence type="ECO:0000256" key="7">
    <source>
        <dbReference type="SAM" id="Phobius"/>
    </source>
</evidence>
<evidence type="ECO:0000256" key="3">
    <source>
        <dbReference type="ARBA" id="ARBA00022692"/>
    </source>
</evidence>
<dbReference type="RefSeq" id="WP_311411422.1">
    <property type="nucleotide sequence ID" value="NZ_JAVRFL010000009.1"/>
</dbReference>
<organism evidence="9 10">
    <name type="scientific">Micromonospora reichwaldensis</name>
    <dbReference type="NCBI Taxonomy" id="3075516"/>
    <lineage>
        <taxon>Bacteria</taxon>
        <taxon>Bacillati</taxon>
        <taxon>Actinomycetota</taxon>
        <taxon>Actinomycetes</taxon>
        <taxon>Micromonosporales</taxon>
        <taxon>Micromonosporaceae</taxon>
        <taxon>Micromonospora</taxon>
    </lineage>
</organism>
<feature type="transmembrane region" description="Helical" evidence="7">
    <location>
        <begin position="176"/>
        <end position="195"/>
    </location>
</feature>
<dbReference type="PROSITE" id="PS50850">
    <property type="entry name" value="MFS"/>
    <property type="match status" value="1"/>
</dbReference>
<feature type="transmembrane region" description="Helical" evidence="7">
    <location>
        <begin position="283"/>
        <end position="316"/>
    </location>
</feature>
<keyword evidence="10" id="KW-1185">Reference proteome</keyword>
<feature type="transmembrane region" description="Helical" evidence="7">
    <location>
        <begin position="216"/>
        <end position="239"/>
    </location>
</feature>
<dbReference type="EMBL" id="JAVRFL010000009">
    <property type="protein sequence ID" value="MDT0529250.1"/>
    <property type="molecule type" value="Genomic_DNA"/>
</dbReference>
<keyword evidence="2" id="KW-1003">Cell membrane</keyword>
<feature type="transmembrane region" description="Helical" evidence="7">
    <location>
        <begin position="21"/>
        <end position="38"/>
    </location>
</feature>
<evidence type="ECO:0000313" key="10">
    <source>
        <dbReference type="Proteomes" id="UP001180973"/>
    </source>
</evidence>